<evidence type="ECO:0000256" key="6">
    <source>
        <dbReference type="SAM" id="Phobius"/>
    </source>
</evidence>
<feature type="transmembrane region" description="Helical" evidence="6">
    <location>
        <begin position="225"/>
        <end position="246"/>
    </location>
</feature>
<dbReference type="AlphaFoldDB" id="A0A1Y5FHP6"/>
<dbReference type="PANTHER" id="PTHR40277">
    <property type="entry name" value="BLL5419 PROTEIN"/>
    <property type="match status" value="1"/>
</dbReference>
<organism evidence="7 8">
    <name type="scientific">Halobacteriovorax marinus</name>
    <dbReference type="NCBI Taxonomy" id="97084"/>
    <lineage>
        <taxon>Bacteria</taxon>
        <taxon>Pseudomonadati</taxon>
        <taxon>Bdellovibrionota</taxon>
        <taxon>Bacteriovoracia</taxon>
        <taxon>Bacteriovoracales</taxon>
        <taxon>Halobacteriovoraceae</taxon>
        <taxon>Halobacteriovorax</taxon>
    </lineage>
</organism>
<dbReference type="Pfam" id="PF03706">
    <property type="entry name" value="LPG_synthase_TM"/>
    <property type="match status" value="1"/>
</dbReference>
<keyword evidence="2" id="KW-1003">Cell membrane</keyword>
<comment type="caution">
    <text evidence="7">The sequence shown here is derived from an EMBL/GenBank/DDBJ whole genome shotgun (WGS) entry which is preliminary data.</text>
</comment>
<dbReference type="GO" id="GO:0005886">
    <property type="term" value="C:plasma membrane"/>
    <property type="evidence" value="ECO:0007669"/>
    <property type="project" value="UniProtKB-SubCell"/>
</dbReference>
<dbReference type="Proteomes" id="UP000196531">
    <property type="component" value="Unassembled WGS sequence"/>
</dbReference>
<feature type="transmembrane region" description="Helical" evidence="6">
    <location>
        <begin position="156"/>
        <end position="176"/>
    </location>
</feature>
<name>A0A1Y5FHP6_9BACT</name>
<evidence type="ECO:0000256" key="4">
    <source>
        <dbReference type="ARBA" id="ARBA00022989"/>
    </source>
</evidence>
<protein>
    <recommendedName>
        <fullName evidence="9">Flippase-like domain-containing protein</fullName>
    </recommendedName>
</protein>
<evidence type="ECO:0000256" key="5">
    <source>
        <dbReference type="ARBA" id="ARBA00023136"/>
    </source>
</evidence>
<keyword evidence="3 6" id="KW-0812">Transmembrane</keyword>
<accession>A0A1Y5FHP6</accession>
<comment type="subcellular location">
    <subcellularLocation>
        <location evidence="1">Cell membrane</location>
        <topology evidence="1">Multi-pass membrane protein</topology>
    </subcellularLocation>
</comment>
<feature type="transmembrane region" description="Helical" evidence="6">
    <location>
        <begin position="83"/>
        <end position="103"/>
    </location>
</feature>
<keyword evidence="5 6" id="KW-0472">Membrane</keyword>
<dbReference type="InterPro" id="IPR022791">
    <property type="entry name" value="L-PG_synthase/AglD"/>
</dbReference>
<feature type="transmembrane region" description="Helical" evidence="6">
    <location>
        <begin position="123"/>
        <end position="149"/>
    </location>
</feature>
<evidence type="ECO:0000313" key="7">
    <source>
        <dbReference type="EMBL" id="OUR98855.1"/>
    </source>
</evidence>
<sequence length="332" mass="38095">MMKKTIRKFHILPLLKLLISSLLVLWVYKSGKINYQNIVFGLSNWNLTFLFLLLTFVQLIAGAKRTMNLIQFKSTSTNRLYDIIKICWASSFVCVISPINIFGDIFRVSTLMKLDKDTNSDNSFYASIYSKAFSVLALILISLASCLFIKKDLPGLHFLKIFSISTISFFFLIFLLRKRLIKSYYPLVSKIVERISNPFLQQRIINFLDYNYDFLKDAKQTYLSLFYSLVIQLFNCYSLFLIVRFLTPDNSVDAVELFSIIPIGIFAQTLPISYSGLGVGHVVFEKLLRIYGISVGADVFTIYFALSLVFNTVGLIPFLSILKDPFKSKIKT</sequence>
<evidence type="ECO:0000256" key="3">
    <source>
        <dbReference type="ARBA" id="ARBA00022692"/>
    </source>
</evidence>
<feature type="transmembrane region" description="Helical" evidence="6">
    <location>
        <begin position="45"/>
        <end position="63"/>
    </location>
</feature>
<evidence type="ECO:0000313" key="8">
    <source>
        <dbReference type="Proteomes" id="UP000196531"/>
    </source>
</evidence>
<dbReference type="PANTHER" id="PTHR40277:SF1">
    <property type="entry name" value="BLL5419 PROTEIN"/>
    <property type="match status" value="1"/>
</dbReference>
<evidence type="ECO:0000256" key="2">
    <source>
        <dbReference type="ARBA" id="ARBA00022475"/>
    </source>
</evidence>
<evidence type="ECO:0000256" key="1">
    <source>
        <dbReference type="ARBA" id="ARBA00004651"/>
    </source>
</evidence>
<dbReference type="EMBL" id="MAAO01000004">
    <property type="protein sequence ID" value="OUR98855.1"/>
    <property type="molecule type" value="Genomic_DNA"/>
</dbReference>
<reference evidence="8" key="1">
    <citation type="journal article" date="2017" name="Proc. Natl. Acad. Sci. U.S.A.">
        <title>Simulation of Deepwater Horizon oil plume reveals substrate specialization within a complex community of hydrocarbon-degraders.</title>
        <authorList>
            <person name="Hu P."/>
            <person name="Dubinsky E.A."/>
            <person name="Probst A.J."/>
            <person name="Wang J."/>
            <person name="Sieber C.M.K."/>
            <person name="Tom L.M."/>
            <person name="Gardinali P."/>
            <person name="Banfield J.F."/>
            <person name="Atlas R.M."/>
            <person name="Andersen G.L."/>
        </authorList>
    </citation>
    <scope>NUCLEOTIDE SEQUENCE [LARGE SCALE GENOMIC DNA]</scope>
</reference>
<feature type="transmembrane region" description="Helical" evidence="6">
    <location>
        <begin position="300"/>
        <end position="322"/>
    </location>
</feature>
<keyword evidence="4 6" id="KW-1133">Transmembrane helix</keyword>
<gene>
    <name evidence="7" type="ORF">A9Q84_05430</name>
</gene>
<proteinExistence type="predicted"/>
<feature type="transmembrane region" description="Helical" evidence="6">
    <location>
        <begin position="258"/>
        <end position="280"/>
    </location>
</feature>
<evidence type="ECO:0008006" key="9">
    <source>
        <dbReference type="Google" id="ProtNLM"/>
    </source>
</evidence>